<name>A0ABU8AZX9_9ACTN</name>
<accession>A0ABU8AZX9</accession>
<dbReference type="Proteomes" id="UP001310290">
    <property type="component" value="Unassembled WGS sequence"/>
</dbReference>
<gene>
    <name evidence="1" type="ORF">QBA35_37690</name>
</gene>
<sequence length="55" mass="6153">MVETVKESAAAIRKTIAASVMPALAAWRFSSSGEPVHPFLEGDLTRRRHEANRRF</sequence>
<evidence type="ECO:0000313" key="1">
    <source>
        <dbReference type="EMBL" id="MEH0638901.1"/>
    </source>
</evidence>
<dbReference type="EMBL" id="JARULZ010000002">
    <property type="protein sequence ID" value="MEH0638901.1"/>
    <property type="molecule type" value="Genomic_DNA"/>
</dbReference>
<dbReference type="RefSeq" id="WP_334661521.1">
    <property type="nucleotide sequence ID" value="NZ_JARULZ010000002.1"/>
</dbReference>
<reference evidence="1" key="1">
    <citation type="submission" date="2023-04" db="EMBL/GenBank/DDBJ databases">
        <title>Genomic diversity of scab-causing Streptomyces spp. in the province of Quebec, Canada.</title>
        <authorList>
            <person name="Biessy A."/>
            <person name="Cadieux M."/>
            <person name="Ciotola M."/>
            <person name="Filion M."/>
        </authorList>
    </citation>
    <scope>NUCLEOTIDE SEQUENCE</scope>
    <source>
        <strain evidence="1">B21-115</strain>
    </source>
</reference>
<organism evidence="1 2">
    <name type="scientific">Streptomyces bottropensis</name>
    <dbReference type="NCBI Taxonomy" id="42235"/>
    <lineage>
        <taxon>Bacteria</taxon>
        <taxon>Bacillati</taxon>
        <taxon>Actinomycetota</taxon>
        <taxon>Actinomycetes</taxon>
        <taxon>Kitasatosporales</taxon>
        <taxon>Streptomycetaceae</taxon>
        <taxon>Streptomyces</taxon>
    </lineage>
</organism>
<proteinExistence type="predicted"/>
<evidence type="ECO:0000313" key="2">
    <source>
        <dbReference type="Proteomes" id="UP001310290"/>
    </source>
</evidence>
<protein>
    <submittedName>
        <fullName evidence="1">Uncharacterized protein</fullName>
    </submittedName>
</protein>
<comment type="caution">
    <text evidence="1">The sequence shown here is derived from an EMBL/GenBank/DDBJ whole genome shotgun (WGS) entry which is preliminary data.</text>
</comment>
<keyword evidence="2" id="KW-1185">Reference proteome</keyword>